<dbReference type="PRINTS" id="PR00344">
    <property type="entry name" value="BCTRLSENSOR"/>
</dbReference>
<dbReference type="EC" id="2.7.13.3" evidence="2"/>
<feature type="transmembrane region" description="Helical" evidence="9">
    <location>
        <begin position="156"/>
        <end position="181"/>
    </location>
</feature>
<keyword evidence="8" id="KW-0902">Two-component regulatory system</keyword>
<dbReference type="GO" id="GO:0000155">
    <property type="term" value="F:phosphorelay sensor kinase activity"/>
    <property type="evidence" value="ECO:0007669"/>
    <property type="project" value="InterPro"/>
</dbReference>
<dbReference type="RefSeq" id="WP_092481920.1">
    <property type="nucleotide sequence ID" value="NZ_FOYM01000003.1"/>
</dbReference>
<dbReference type="InterPro" id="IPR036890">
    <property type="entry name" value="HATPase_C_sf"/>
</dbReference>
<feature type="transmembrane region" description="Helical" evidence="9">
    <location>
        <begin position="12"/>
        <end position="32"/>
    </location>
</feature>
<dbReference type="STRING" id="39060.SAMN05660706_10362"/>
<dbReference type="Proteomes" id="UP000199584">
    <property type="component" value="Unassembled WGS sequence"/>
</dbReference>
<dbReference type="GO" id="GO:0005524">
    <property type="term" value="F:ATP binding"/>
    <property type="evidence" value="ECO:0007669"/>
    <property type="project" value="UniProtKB-KW"/>
</dbReference>
<proteinExistence type="predicted"/>
<dbReference type="PROSITE" id="PS50109">
    <property type="entry name" value="HIS_KIN"/>
    <property type="match status" value="1"/>
</dbReference>
<dbReference type="NCBIfam" id="TIGR00229">
    <property type="entry name" value="sensory_box"/>
    <property type="match status" value="1"/>
</dbReference>
<dbReference type="PANTHER" id="PTHR43065:SF10">
    <property type="entry name" value="PEROXIDE STRESS-ACTIVATED HISTIDINE KINASE MAK3"/>
    <property type="match status" value="1"/>
</dbReference>
<keyword evidence="6" id="KW-0418">Kinase</keyword>
<comment type="catalytic activity">
    <reaction evidence="1">
        <text>ATP + protein L-histidine = ADP + protein N-phospho-L-histidine.</text>
        <dbReference type="EC" id="2.7.13.3"/>
    </reaction>
</comment>
<evidence type="ECO:0000259" key="10">
    <source>
        <dbReference type="PROSITE" id="PS50109"/>
    </source>
</evidence>
<dbReference type="EMBL" id="FOYM01000003">
    <property type="protein sequence ID" value="SFQ98213.1"/>
    <property type="molecule type" value="Genomic_DNA"/>
</dbReference>
<dbReference type="InterPro" id="IPR003594">
    <property type="entry name" value="HATPase_dom"/>
</dbReference>
<dbReference type="CDD" id="cd00075">
    <property type="entry name" value="HATPase"/>
    <property type="match status" value="1"/>
</dbReference>
<feature type="domain" description="Histidine kinase" evidence="10">
    <location>
        <begin position="434"/>
        <end position="643"/>
    </location>
</feature>
<evidence type="ECO:0000313" key="12">
    <source>
        <dbReference type="Proteomes" id="UP000199584"/>
    </source>
</evidence>
<evidence type="ECO:0000256" key="1">
    <source>
        <dbReference type="ARBA" id="ARBA00000085"/>
    </source>
</evidence>
<keyword evidence="9" id="KW-0812">Transmembrane</keyword>
<evidence type="ECO:0000256" key="8">
    <source>
        <dbReference type="ARBA" id="ARBA00023012"/>
    </source>
</evidence>
<dbReference type="GO" id="GO:0006355">
    <property type="term" value="P:regulation of DNA-templated transcription"/>
    <property type="evidence" value="ECO:0007669"/>
    <property type="project" value="InterPro"/>
</dbReference>
<dbReference type="InterPro" id="IPR013767">
    <property type="entry name" value="PAS_fold"/>
</dbReference>
<keyword evidence="12" id="KW-1185">Reference proteome</keyword>
<dbReference type="InterPro" id="IPR035965">
    <property type="entry name" value="PAS-like_dom_sf"/>
</dbReference>
<dbReference type="PANTHER" id="PTHR43065">
    <property type="entry name" value="SENSOR HISTIDINE KINASE"/>
    <property type="match status" value="1"/>
</dbReference>
<reference evidence="12" key="1">
    <citation type="submission" date="2016-10" db="EMBL/GenBank/DDBJ databases">
        <authorList>
            <person name="Varghese N."/>
            <person name="Submissions S."/>
        </authorList>
    </citation>
    <scope>NUCLEOTIDE SEQUENCE [LARGE SCALE GENOMIC DNA]</scope>
    <source>
        <strain evidence="12">DSM 3669</strain>
    </source>
</reference>
<dbReference type="SUPFAM" id="SSF55874">
    <property type="entry name" value="ATPase domain of HSP90 chaperone/DNA topoisomerase II/histidine kinase"/>
    <property type="match status" value="1"/>
</dbReference>
<evidence type="ECO:0000256" key="5">
    <source>
        <dbReference type="ARBA" id="ARBA00022741"/>
    </source>
</evidence>
<dbReference type="Pfam" id="PF02518">
    <property type="entry name" value="HATPase_c"/>
    <property type="match status" value="1"/>
</dbReference>
<evidence type="ECO:0000313" key="11">
    <source>
        <dbReference type="EMBL" id="SFQ98213.1"/>
    </source>
</evidence>
<dbReference type="SMART" id="SM00388">
    <property type="entry name" value="HisKA"/>
    <property type="match status" value="1"/>
</dbReference>
<dbReference type="SUPFAM" id="SSF55785">
    <property type="entry name" value="PYP-like sensor domain (PAS domain)"/>
    <property type="match status" value="2"/>
</dbReference>
<feature type="transmembrane region" description="Helical" evidence="9">
    <location>
        <begin position="108"/>
        <end position="135"/>
    </location>
</feature>
<dbReference type="InterPro" id="IPR000014">
    <property type="entry name" value="PAS"/>
</dbReference>
<dbReference type="SMART" id="SM00387">
    <property type="entry name" value="HATPase_c"/>
    <property type="match status" value="1"/>
</dbReference>
<dbReference type="Pfam" id="PF00989">
    <property type="entry name" value="PAS"/>
    <property type="match status" value="1"/>
</dbReference>
<feature type="transmembrane region" description="Helical" evidence="9">
    <location>
        <begin position="44"/>
        <end position="62"/>
    </location>
</feature>
<keyword evidence="7" id="KW-0067">ATP-binding</keyword>
<dbReference type="Gene3D" id="3.30.565.10">
    <property type="entry name" value="Histidine kinase-like ATPase, C-terminal domain"/>
    <property type="match status" value="1"/>
</dbReference>
<evidence type="ECO:0000256" key="6">
    <source>
        <dbReference type="ARBA" id="ARBA00022777"/>
    </source>
</evidence>
<dbReference type="Gene3D" id="3.30.450.20">
    <property type="entry name" value="PAS domain"/>
    <property type="match status" value="2"/>
</dbReference>
<dbReference type="Pfam" id="PF00512">
    <property type="entry name" value="HisKA"/>
    <property type="match status" value="1"/>
</dbReference>
<evidence type="ECO:0000256" key="9">
    <source>
        <dbReference type="SAM" id="Phobius"/>
    </source>
</evidence>
<evidence type="ECO:0000256" key="7">
    <source>
        <dbReference type="ARBA" id="ARBA00022840"/>
    </source>
</evidence>
<feature type="transmembrane region" description="Helical" evidence="9">
    <location>
        <begin position="83"/>
        <end position="102"/>
    </location>
</feature>
<dbReference type="SUPFAM" id="SSF47384">
    <property type="entry name" value="Homodimeric domain of signal transducing histidine kinase"/>
    <property type="match status" value="1"/>
</dbReference>
<dbReference type="Gene3D" id="1.10.287.130">
    <property type="match status" value="1"/>
</dbReference>
<keyword evidence="9" id="KW-1133">Transmembrane helix</keyword>
<sequence>MKLEAGLERLKECYLFAHLTYCILSATFLLEWLKTTQAHLVDGYLHYIFILCTLVILGLVPAQHKIITKTLYRDTRNLHIFKVLYTAAICVIYIPMNTGMLAQIDTGILVLIPVILNSIICGTAYGIVTALLTTLAGMLPGSAHPELLTDFFSEHILTLALMITTAWFIGQSFNYILHLFYQLAENEKNLNGLLDNLGIATLHVDASGQIVGENKSFQELVRADIEANSSMAEVMHRHFPFLAERWPGANQSQELNGIPIFGRALDGQGRSVPVQCLAYPVSSAPGEDSGIILCIRDISLSEKLAEEKLRTSYFIDFLNAGVLLADGAGHIIEMNRQAESLLNLDRDRLLNSNLIDLLRRLTKQEAAGAAGNNSSFEVESAGRTLLVNCANLLNNQGETIGQACIINDITNKKEMERKLQRSATLSAIGEMAAGMAHEIRNPLTSIKGFLQLMREKKEARVGNFSAYFDIILSEVDRINGITSEFLKLAKPEKVSLHSIDLNKSIDSIWELLQNKALMHEVELVKEIDAGPLFIMGNVDLLKQAIINLVNNAIQATGPGRKVKVMAKPKENGGVLLAVEDNGAGMDEKVLSRIFDPFFTTRDEGTGLGLAITSKIVNDHNGSITVDSTPGKGTTFYIGFPAVE</sequence>
<evidence type="ECO:0000256" key="3">
    <source>
        <dbReference type="ARBA" id="ARBA00022553"/>
    </source>
</evidence>
<dbReference type="OrthoDB" id="9784397at2"/>
<organism evidence="11 12">
    <name type="scientific">Desulfoscipio geothermicus DSM 3669</name>
    <dbReference type="NCBI Taxonomy" id="1121426"/>
    <lineage>
        <taxon>Bacteria</taxon>
        <taxon>Bacillati</taxon>
        <taxon>Bacillota</taxon>
        <taxon>Clostridia</taxon>
        <taxon>Eubacteriales</taxon>
        <taxon>Desulfallaceae</taxon>
        <taxon>Desulfoscipio</taxon>
    </lineage>
</organism>
<dbReference type="InterPro" id="IPR005467">
    <property type="entry name" value="His_kinase_dom"/>
</dbReference>
<name>A0A1I6CYT3_9FIRM</name>
<dbReference type="InterPro" id="IPR004358">
    <property type="entry name" value="Sig_transdc_His_kin-like_C"/>
</dbReference>
<dbReference type="AlphaFoldDB" id="A0A1I6CYT3"/>
<dbReference type="InterPro" id="IPR036097">
    <property type="entry name" value="HisK_dim/P_sf"/>
</dbReference>
<gene>
    <name evidence="11" type="ORF">SAMN05660706_10362</name>
</gene>
<protein>
    <recommendedName>
        <fullName evidence="2">histidine kinase</fullName>
        <ecNumber evidence="2">2.7.13.3</ecNumber>
    </recommendedName>
</protein>
<keyword evidence="9" id="KW-0472">Membrane</keyword>
<keyword evidence="3" id="KW-0597">Phosphoprotein</keyword>
<accession>A0A1I6CYT3</accession>
<keyword evidence="5" id="KW-0547">Nucleotide-binding</keyword>
<evidence type="ECO:0000256" key="4">
    <source>
        <dbReference type="ARBA" id="ARBA00022679"/>
    </source>
</evidence>
<evidence type="ECO:0000256" key="2">
    <source>
        <dbReference type="ARBA" id="ARBA00012438"/>
    </source>
</evidence>
<dbReference type="CDD" id="cd00082">
    <property type="entry name" value="HisKA"/>
    <property type="match status" value="1"/>
</dbReference>
<dbReference type="InterPro" id="IPR003661">
    <property type="entry name" value="HisK_dim/P_dom"/>
</dbReference>
<keyword evidence="4" id="KW-0808">Transferase</keyword>